<dbReference type="GO" id="GO:0015074">
    <property type="term" value="P:DNA integration"/>
    <property type="evidence" value="ECO:0007669"/>
    <property type="project" value="InterPro"/>
</dbReference>
<evidence type="ECO:0000256" key="1">
    <source>
        <dbReference type="ARBA" id="ARBA00023172"/>
    </source>
</evidence>
<dbReference type="AlphaFoldDB" id="I0GWK0"/>
<dbReference type="EMBL" id="AP012300">
    <property type="protein sequence ID" value="BAL85137.1"/>
    <property type="molecule type" value="Genomic_DNA"/>
</dbReference>
<dbReference type="InterPro" id="IPR011010">
    <property type="entry name" value="DNA_brk_join_enz"/>
</dbReference>
<dbReference type="PATRIC" id="fig|927704.6.peg.3378"/>
<accession>I0GWK0</accession>
<dbReference type="PROSITE" id="PS51898">
    <property type="entry name" value="TYR_RECOMBINASE"/>
    <property type="match status" value="1"/>
</dbReference>
<dbReference type="InterPro" id="IPR013762">
    <property type="entry name" value="Integrase-like_cat_sf"/>
</dbReference>
<dbReference type="Gene3D" id="1.10.443.10">
    <property type="entry name" value="Intergrase catalytic core"/>
    <property type="match status" value="1"/>
</dbReference>
<dbReference type="CDD" id="cd00397">
    <property type="entry name" value="DNA_BRE_C"/>
    <property type="match status" value="1"/>
</dbReference>
<sequence length="269" mass="31807">MMDYTEFLEEVRKTRRESTWKSYCMALEKFPEGTEEEIIDYIDKSPHQGSTKKANLRILRLALDYNGALTKGIKRIIKSYRPDESLQECPTDKQVEKIWDHLKSFREKAMFSLMAYMGFRVGEVRNLNLNDITENGMIIIRKSKGHRPDIMPMVHKRVYESLRSYLHERRNTDNQALFTGPHGRLSLGYIKNMFINEFKSNDLPQFHCHSLRRYFANSMYNNGVSLLDMQDNMRHKSPETTKRYLNLGQQNRIDAMRKTWGDNVSKMFA</sequence>
<dbReference type="InterPro" id="IPR002104">
    <property type="entry name" value="Integrase_catalytic"/>
</dbReference>
<dbReference type="PANTHER" id="PTHR30349:SF64">
    <property type="entry name" value="PROPHAGE INTEGRASE INTD-RELATED"/>
    <property type="match status" value="1"/>
</dbReference>
<keyword evidence="3" id="KW-0614">Plasmid</keyword>
<dbReference type="InterPro" id="IPR050090">
    <property type="entry name" value="Tyrosine_recombinase_XerCD"/>
</dbReference>
<evidence type="ECO:0000313" key="4">
    <source>
        <dbReference type="Proteomes" id="UP000007887"/>
    </source>
</evidence>
<dbReference type="PANTHER" id="PTHR30349">
    <property type="entry name" value="PHAGE INTEGRASE-RELATED"/>
    <property type="match status" value="1"/>
</dbReference>
<evidence type="ECO:0000313" key="3">
    <source>
        <dbReference type="EMBL" id="BAL85137.1"/>
    </source>
</evidence>
<feature type="domain" description="Tyr recombinase" evidence="2">
    <location>
        <begin position="85"/>
        <end position="257"/>
    </location>
</feature>
<dbReference type="KEGG" id="sri:SELR_pSRC300640"/>
<dbReference type="OrthoDB" id="9801717at2"/>
<organism evidence="3 4">
    <name type="scientific">Selenomonas ruminantium subsp. lactilytica (strain NBRC 103574 / TAM6421)</name>
    <dbReference type="NCBI Taxonomy" id="927704"/>
    <lineage>
        <taxon>Bacteria</taxon>
        <taxon>Bacillati</taxon>
        <taxon>Bacillota</taxon>
        <taxon>Negativicutes</taxon>
        <taxon>Selenomonadales</taxon>
        <taxon>Selenomonadaceae</taxon>
        <taxon>Selenomonas</taxon>
    </lineage>
</organism>
<gene>
    <name evidence="3" type="ordered locus">SELR_pSRC300640</name>
</gene>
<name>I0GWK0_SELRL</name>
<keyword evidence="1" id="KW-0233">DNA recombination</keyword>
<dbReference type="RefSeq" id="WP_014426155.1">
    <property type="nucleotide sequence ID" value="NC_017073.1"/>
</dbReference>
<dbReference type="GO" id="GO:0006310">
    <property type="term" value="P:DNA recombination"/>
    <property type="evidence" value="ECO:0007669"/>
    <property type="project" value="UniProtKB-KW"/>
</dbReference>
<reference evidence="3 4" key="1">
    <citation type="submission" date="2011-10" db="EMBL/GenBank/DDBJ databases">
        <title>Whole genome sequence of Selenomonas ruminantium subsp. lactilytica TAM6421.</title>
        <authorList>
            <person name="Oguchi A."/>
            <person name="Ankai A."/>
            <person name="Kaneko J."/>
            <person name="Yamada-Narita S."/>
            <person name="Fukui S."/>
            <person name="Takahashi M."/>
            <person name="Onodera T."/>
            <person name="Kojima S."/>
            <person name="Fushimi T."/>
            <person name="Abe N."/>
            <person name="Kamio Y."/>
            <person name="Yamazaki S."/>
            <person name="Fujita N."/>
        </authorList>
    </citation>
    <scope>NUCLEOTIDE SEQUENCE [LARGE SCALE GENOMIC DNA]</scope>
    <source>
        <strain evidence="4">NBRC 103574 / TAM6421</strain>
        <plasmid evidence="3 4">pSRC3</plasmid>
    </source>
</reference>
<evidence type="ECO:0000259" key="2">
    <source>
        <dbReference type="PROSITE" id="PS51898"/>
    </source>
</evidence>
<geneLocation type="plasmid" evidence="3 4">
    <name>pSRC3</name>
</geneLocation>
<dbReference type="GO" id="GO:0003677">
    <property type="term" value="F:DNA binding"/>
    <property type="evidence" value="ECO:0007669"/>
    <property type="project" value="InterPro"/>
</dbReference>
<dbReference type="HOGENOM" id="CLU_1034043_0_0_9"/>
<dbReference type="SUPFAM" id="SSF56349">
    <property type="entry name" value="DNA breaking-rejoining enzymes"/>
    <property type="match status" value="1"/>
</dbReference>
<proteinExistence type="predicted"/>
<dbReference type="Pfam" id="PF00589">
    <property type="entry name" value="Phage_integrase"/>
    <property type="match status" value="1"/>
</dbReference>
<dbReference type="Proteomes" id="UP000007887">
    <property type="component" value="Plasmid pSRC3"/>
</dbReference>
<protein>
    <submittedName>
        <fullName evidence="3">Putative phage integrase</fullName>
    </submittedName>
</protein>